<evidence type="ECO:0000256" key="1">
    <source>
        <dbReference type="SAM" id="Phobius"/>
    </source>
</evidence>
<dbReference type="EMBL" id="RPHB01000005">
    <property type="protein sequence ID" value="MBW3468544.1"/>
    <property type="molecule type" value="Genomic_DNA"/>
</dbReference>
<evidence type="ECO:0000313" key="3">
    <source>
        <dbReference type="Proteomes" id="UP000727490"/>
    </source>
</evidence>
<dbReference type="RefSeq" id="WP_219290011.1">
    <property type="nucleotide sequence ID" value="NZ_RPHB01000005.1"/>
</dbReference>
<sequence length="79" mass="9022">MQIFTSLLILLTIYFLAVLGLVQGFIPGAKKEIAERNGASKEILSIKRVMLISFLFALVVTSIMVYFFIFPNYRFVENI</sequence>
<comment type="caution">
    <text evidence="2">The sequence shown here is derived from an EMBL/GenBank/DDBJ whole genome shotgun (WGS) entry which is preliminary data.</text>
</comment>
<reference evidence="2 3" key="1">
    <citation type="journal article" date="2020" name="Syst. Appl. Microbiol.">
        <title>Arthrospiribacter ruber gen. nov., sp. nov., a novel bacterium isolated from Arthrospira cultures.</title>
        <authorList>
            <person name="Waleron M."/>
            <person name="Misztak A."/>
            <person name="Waleron M.M."/>
            <person name="Furmaniak M."/>
            <person name="Mrozik A."/>
            <person name="Waleron K."/>
        </authorList>
    </citation>
    <scope>NUCLEOTIDE SEQUENCE [LARGE SCALE GENOMIC DNA]</scope>
    <source>
        <strain evidence="2 3">DPMB0001</strain>
    </source>
</reference>
<keyword evidence="1" id="KW-0812">Transmembrane</keyword>
<organism evidence="2 3">
    <name type="scientific">Arthrospiribacter ruber</name>
    <dbReference type="NCBI Taxonomy" id="2487934"/>
    <lineage>
        <taxon>Bacteria</taxon>
        <taxon>Pseudomonadati</taxon>
        <taxon>Bacteroidota</taxon>
        <taxon>Cytophagia</taxon>
        <taxon>Cytophagales</taxon>
        <taxon>Cyclobacteriaceae</taxon>
        <taxon>Arthrospiribacter</taxon>
    </lineage>
</organism>
<evidence type="ECO:0000313" key="2">
    <source>
        <dbReference type="EMBL" id="MBW3468544.1"/>
    </source>
</evidence>
<protein>
    <submittedName>
        <fullName evidence="2">Uncharacterized protein</fullName>
    </submittedName>
</protein>
<dbReference type="Proteomes" id="UP000727490">
    <property type="component" value="Unassembled WGS sequence"/>
</dbReference>
<name>A0A951IYL3_9BACT</name>
<keyword evidence="1" id="KW-1133">Transmembrane helix</keyword>
<proteinExistence type="predicted"/>
<keyword evidence="3" id="KW-1185">Reference proteome</keyword>
<gene>
    <name evidence="2" type="ORF">EGN73_12075</name>
</gene>
<accession>A0A951IYL3</accession>
<dbReference type="AlphaFoldDB" id="A0A951IYL3"/>
<keyword evidence="1" id="KW-0472">Membrane</keyword>
<feature type="transmembrane region" description="Helical" evidence="1">
    <location>
        <begin position="49"/>
        <end position="69"/>
    </location>
</feature>
<feature type="transmembrane region" description="Helical" evidence="1">
    <location>
        <begin position="6"/>
        <end position="28"/>
    </location>
</feature>